<gene>
    <name evidence="2" type="ORF">COS99_03830</name>
</gene>
<dbReference type="PANTHER" id="PTHR34322">
    <property type="entry name" value="TRANSPOSASE, Y1_TNP DOMAIN-CONTAINING"/>
    <property type="match status" value="1"/>
</dbReference>
<protein>
    <recommendedName>
        <fullName evidence="1">Transposase IS200-like domain-containing protein</fullName>
    </recommendedName>
</protein>
<dbReference type="PANTHER" id="PTHR34322:SF2">
    <property type="entry name" value="TRANSPOSASE IS200-LIKE DOMAIN-CONTAINING PROTEIN"/>
    <property type="match status" value="1"/>
</dbReference>
<dbReference type="EMBL" id="PEWV01000036">
    <property type="protein sequence ID" value="PIU41760.1"/>
    <property type="molecule type" value="Genomic_DNA"/>
</dbReference>
<evidence type="ECO:0000313" key="3">
    <source>
        <dbReference type="Proteomes" id="UP000230052"/>
    </source>
</evidence>
<accession>A0A2J0KZB2</accession>
<reference evidence="2 3" key="1">
    <citation type="submission" date="2017-09" db="EMBL/GenBank/DDBJ databases">
        <title>Depth-based differentiation of microbial function through sediment-hosted aquifers and enrichment of novel symbionts in the deep terrestrial subsurface.</title>
        <authorList>
            <person name="Probst A.J."/>
            <person name="Ladd B."/>
            <person name="Jarett J.K."/>
            <person name="Geller-Mcgrath D.E."/>
            <person name="Sieber C.M."/>
            <person name="Emerson J.B."/>
            <person name="Anantharaman K."/>
            <person name="Thomas B.C."/>
            <person name="Malmstrom R."/>
            <person name="Stieglmeier M."/>
            <person name="Klingl A."/>
            <person name="Woyke T."/>
            <person name="Ryan C.M."/>
            <person name="Banfield J.F."/>
        </authorList>
    </citation>
    <scope>NUCLEOTIDE SEQUENCE [LARGE SCALE GENOMIC DNA]</scope>
    <source>
        <strain evidence="2">CG07_land_8_20_14_0_80_42_15</strain>
    </source>
</reference>
<feature type="domain" description="Transposase IS200-like" evidence="1">
    <location>
        <begin position="9"/>
        <end position="124"/>
    </location>
</feature>
<dbReference type="SMART" id="SM01321">
    <property type="entry name" value="Y1_Tnp"/>
    <property type="match status" value="1"/>
</dbReference>
<dbReference type="GO" id="GO:0004803">
    <property type="term" value="F:transposase activity"/>
    <property type="evidence" value="ECO:0007669"/>
    <property type="project" value="InterPro"/>
</dbReference>
<evidence type="ECO:0000313" key="2">
    <source>
        <dbReference type="EMBL" id="PIU41760.1"/>
    </source>
</evidence>
<organism evidence="2 3">
    <name type="scientific">Candidatus Aquitaenariimonas noxiae</name>
    <dbReference type="NCBI Taxonomy" id="1974741"/>
    <lineage>
        <taxon>Bacteria</taxon>
        <taxon>Pseudomonadati</taxon>
        <taxon>Candidatus Omnitrophota</taxon>
        <taxon>Candidatus Aquitaenariimonas</taxon>
    </lineage>
</organism>
<dbReference type="Proteomes" id="UP000230052">
    <property type="component" value="Unassembled WGS sequence"/>
</dbReference>
<dbReference type="InterPro" id="IPR002686">
    <property type="entry name" value="Transposase_17"/>
</dbReference>
<dbReference type="GO" id="GO:0003677">
    <property type="term" value="F:DNA binding"/>
    <property type="evidence" value="ECO:0007669"/>
    <property type="project" value="InterPro"/>
</dbReference>
<sequence>MPNGPRLLLENVCYHIITRGNQRQLVFKDLKDYQEYLDRLRKYKKKYDFLLYGYCLMPNHVHMVGEITPASNLSAFMRALLRSYTAYFNRKYKKEGHLWQGRFKSKIIIKDRYLFDCINYIEANPIKANMVNNIHEYKWSSYSERVLGETGKERIVNDLTMRDEGTVS</sequence>
<evidence type="ECO:0000259" key="1">
    <source>
        <dbReference type="SMART" id="SM01321"/>
    </source>
</evidence>
<dbReference type="NCBIfam" id="NF047646">
    <property type="entry name" value="REP_Tyr_transpos"/>
    <property type="match status" value="1"/>
</dbReference>
<comment type="caution">
    <text evidence="2">The sequence shown here is derived from an EMBL/GenBank/DDBJ whole genome shotgun (WGS) entry which is preliminary data.</text>
</comment>
<name>A0A2J0KZB2_9BACT</name>
<proteinExistence type="predicted"/>
<dbReference type="AlphaFoldDB" id="A0A2J0KZB2"/>
<dbReference type="GO" id="GO:0006313">
    <property type="term" value="P:DNA transposition"/>
    <property type="evidence" value="ECO:0007669"/>
    <property type="project" value="InterPro"/>
</dbReference>
<dbReference type="Gene3D" id="3.30.70.1290">
    <property type="entry name" value="Transposase IS200-like"/>
    <property type="match status" value="1"/>
</dbReference>
<dbReference type="InterPro" id="IPR036515">
    <property type="entry name" value="Transposase_17_sf"/>
</dbReference>
<dbReference type="SUPFAM" id="SSF143422">
    <property type="entry name" value="Transposase IS200-like"/>
    <property type="match status" value="1"/>
</dbReference>
<dbReference type="Pfam" id="PF01797">
    <property type="entry name" value="Y1_Tnp"/>
    <property type="match status" value="1"/>
</dbReference>